<dbReference type="InterPro" id="IPR045562">
    <property type="entry name" value="RecG_dom3_C"/>
</dbReference>
<evidence type="ECO:0000256" key="4">
    <source>
        <dbReference type="ARBA" id="ARBA00022763"/>
    </source>
</evidence>
<keyword evidence="11" id="KW-0413">Isomerase</keyword>
<comment type="function">
    <text evidence="15">Plays a critical role in recombination and DNA repair. Helps process Holliday junction intermediates to mature products by catalyzing branch migration. Has replication fork regression activity, unwinds stalled or blocked replication forks to make a HJ that can be resolved. Has a DNA unwinding activity characteristic of a DNA helicase with 3'-5' polarity.</text>
</comment>
<dbReference type="AlphaFoldDB" id="A0AAE3IFL8"/>
<evidence type="ECO:0000259" key="16">
    <source>
        <dbReference type="PROSITE" id="PS51192"/>
    </source>
</evidence>
<evidence type="ECO:0000256" key="8">
    <source>
        <dbReference type="ARBA" id="ARBA00023125"/>
    </source>
</evidence>
<dbReference type="Pfam" id="PF00271">
    <property type="entry name" value="Helicase_C"/>
    <property type="match status" value="1"/>
</dbReference>
<dbReference type="SMART" id="SM00490">
    <property type="entry name" value="HELICc"/>
    <property type="match status" value="1"/>
</dbReference>
<evidence type="ECO:0000256" key="10">
    <source>
        <dbReference type="ARBA" id="ARBA00023204"/>
    </source>
</evidence>
<comment type="caution">
    <text evidence="18">The sequence shown here is derived from an EMBL/GenBank/DDBJ whole genome shotgun (WGS) entry which is preliminary data.</text>
</comment>
<keyword evidence="8" id="KW-0238">DNA-binding</keyword>
<evidence type="ECO:0000256" key="12">
    <source>
        <dbReference type="ARBA" id="ARBA00034617"/>
    </source>
</evidence>
<dbReference type="GO" id="GO:0016787">
    <property type="term" value="F:hydrolase activity"/>
    <property type="evidence" value="ECO:0007669"/>
    <property type="project" value="UniProtKB-KW"/>
</dbReference>
<evidence type="ECO:0000256" key="7">
    <source>
        <dbReference type="ARBA" id="ARBA00022840"/>
    </source>
</evidence>
<protein>
    <recommendedName>
        <fullName evidence="2 15">ATP-dependent DNA helicase RecG</fullName>
        <ecNumber evidence="13 15">5.6.2.4</ecNumber>
    </recommendedName>
</protein>
<dbReference type="EC" id="5.6.2.4" evidence="13 15"/>
<keyword evidence="19" id="KW-1185">Reference proteome</keyword>
<dbReference type="Pfam" id="PF00270">
    <property type="entry name" value="DEAD"/>
    <property type="match status" value="1"/>
</dbReference>
<evidence type="ECO:0000256" key="5">
    <source>
        <dbReference type="ARBA" id="ARBA00022801"/>
    </source>
</evidence>
<dbReference type="InterPro" id="IPR011545">
    <property type="entry name" value="DEAD/DEAH_box_helicase_dom"/>
</dbReference>
<dbReference type="PROSITE" id="PS51192">
    <property type="entry name" value="HELICASE_ATP_BIND_1"/>
    <property type="match status" value="1"/>
</dbReference>
<comment type="similarity">
    <text evidence="1 15">Belongs to the helicase family. RecG subfamily.</text>
</comment>
<evidence type="ECO:0000256" key="11">
    <source>
        <dbReference type="ARBA" id="ARBA00023235"/>
    </source>
</evidence>
<name>A0AAE3IFL8_9FIRM</name>
<evidence type="ECO:0000313" key="18">
    <source>
        <dbReference type="EMBL" id="MCU6704694.1"/>
    </source>
</evidence>
<keyword evidence="7 15" id="KW-0067">ATP-binding</keyword>
<comment type="catalytic activity">
    <reaction evidence="14 15">
        <text>ATP + H2O = ADP + phosphate + H(+)</text>
        <dbReference type="Rhea" id="RHEA:13065"/>
        <dbReference type="ChEBI" id="CHEBI:15377"/>
        <dbReference type="ChEBI" id="CHEBI:15378"/>
        <dbReference type="ChEBI" id="CHEBI:30616"/>
        <dbReference type="ChEBI" id="CHEBI:43474"/>
        <dbReference type="ChEBI" id="CHEBI:456216"/>
        <dbReference type="EC" id="5.6.2.4"/>
    </reaction>
</comment>
<dbReference type="NCBIfam" id="TIGR00643">
    <property type="entry name" value="recG"/>
    <property type="match status" value="1"/>
</dbReference>
<evidence type="ECO:0000256" key="14">
    <source>
        <dbReference type="ARBA" id="ARBA00048988"/>
    </source>
</evidence>
<dbReference type="InterPro" id="IPR027417">
    <property type="entry name" value="P-loop_NTPase"/>
</dbReference>
<dbReference type="PANTHER" id="PTHR47964:SF1">
    <property type="entry name" value="ATP-DEPENDENT DNA HELICASE HOMOLOG RECG, CHLOROPLASTIC"/>
    <property type="match status" value="1"/>
</dbReference>
<keyword evidence="5 15" id="KW-0378">Hydrolase</keyword>
<dbReference type="GO" id="GO:0006310">
    <property type="term" value="P:DNA recombination"/>
    <property type="evidence" value="ECO:0007669"/>
    <property type="project" value="UniProtKB-UniRule"/>
</dbReference>
<dbReference type="InterPro" id="IPR047112">
    <property type="entry name" value="RecG/Mfd"/>
</dbReference>
<gene>
    <name evidence="18" type="primary">recG</name>
    <name evidence="18" type="ORF">OCV57_01970</name>
</gene>
<dbReference type="PROSITE" id="PS51194">
    <property type="entry name" value="HELICASE_CTER"/>
    <property type="match status" value="1"/>
</dbReference>
<evidence type="ECO:0000256" key="2">
    <source>
        <dbReference type="ARBA" id="ARBA00017846"/>
    </source>
</evidence>
<dbReference type="SMART" id="SM00487">
    <property type="entry name" value="DEXDc"/>
    <property type="match status" value="1"/>
</dbReference>
<dbReference type="PANTHER" id="PTHR47964">
    <property type="entry name" value="ATP-DEPENDENT DNA HELICASE HOMOLOG RECG, CHLOROPLASTIC"/>
    <property type="match status" value="1"/>
</dbReference>
<comment type="catalytic activity">
    <reaction evidence="12 15">
        <text>Couples ATP hydrolysis with the unwinding of duplex DNA by translocating in the 3'-5' direction.</text>
        <dbReference type="EC" id="5.6.2.4"/>
    </reaction>
</comment>
<dbReference type="InterPro" id="IPR004609">
    <property type="entry name" value="ATP-dep_DNA_helicase_RecG"/>
</dbReference>
<evidence type="ECO:0000256" key="13">
    <source>
        <dbReference type="ARBA" id="ARBA00034808"/>
    </source>
</evidence>
<dbReference type="Gene3D" id="2.40.50.140">
    <property type="entry name" value="Nucleic acid-binding proteins"/>
    <property type="match status" value="1"/>
</dbReference>
<proteinExistence type="inferred from homology"/>
<dbReference type="NCBIfam" id="NF008165">
    <property type="entry name" value="PRK10917.1-3"/>
    <property type="match status" value="1"/>
</dbReference>
<evidence type="ECO:0000256" key="1">
    <source>
        <dbReference type="ARBA" id="ARBA00007504"/>
    </source>
</evidence>
<dbReference type="EMBL" id="JAOQJZ010000001">
    <property type="protein sequence ID" value="MCU6704694.1"/>
    <property type="molecule type" value="Genomic_DNA"/>
</dbReference>
<dbReference type="CDD" id="cd17992">
    <property type="entry name" value="DEXHc_RecG"/>
    <property type="match status" value="1"/>
</dbReference>
<evidence type="ECO:0000313" key="19">
    <source>
        <dbReference type="Proteomes" id="UP001208131"/>
    </source>
</evidence>
<dbReference type="NCBIfam" id="NF008168">
    <property type="entry name" value="PRK10917.2-2"/>
    <property type="match status" value="1"/>
</dbReference>
<dbReference type="InterPro" id="IPR014001">
    <property type="entry name" value="Helicase_ATP-bd"/>
</dbReference>
<dbReference type="Proteomes" id="UP001208131">
    <property type="component" value="Unassembled WGS sequence"/>
</dbReference>
<keyword evidence="9 15" id="KW-0233">DNA recombination</keyword>
<dbReference type="InterPro" id="IPR001650">
    <property type="entry name" value="Helicase_C-like"/>
</dbReference>
<evidence type="ECO:0000259" key="17">
    <source>
        <dbReference type="PROSITE" id="PS51194"/>
    </source>
</evidence>
<keyword evidence="4 15" id="KW-0227">DNA damage</keyword>
<dbReference type="GO" id="GO:0005524">
    <property type="term" value="F:ATP binding"/>
    <property type="evidence" value="ECO:0007669"/>
    <property type="project" value="UniProtKB-KW"/>
</dbReference>
<keyword evidence="10 15" id="KW-0234">DNA repair</keyword>
<dbReference type="GO" id="GO:0043138">
    <property type="term" value="F:3'-5' DNA helicase activity"/>
    <property type="evidence" value="ECO:0007669"/>
    <property type="project" value="UniProtKB-EC"/>
</dbReference>
<dbReference type="GO" id="GO:0006281">
    <property type="term" value="P:DNA repair"/>
    <property type="evidence" value="ECO:0007669"/>
    <property type="project" value="UniProtKB-UniRule"/>
</dbReference>
<evidence type="ECO:0000256" key="3">
    <source>
        <dbReference type="ARBA" id="ARBA00022741"/>
    </source>
</evidence>
<dbReference type="Pfam" id="PF19833">
    <property type="entry name" value="RecG_dom3_C"/>
    <property type="match status" value="1"/>
</dbReference>
<dbReference type="Gene3D" id="3.40.50.300">
    <property type="entry name" value="P-loop containing nucleotide triphosphate hydrolases"/>
    <property type="match status" value="2"/>
</dbReference>
<dbReference type="SUPFAM" id="SSF50249">
    <property type="entry name" value="Nucleic acid-binding proteins"/>
    <property type="match status" value="1"/>
</dbReference>
<dbReference type="SUPFAM" id="SSF52540">
    <property type="entry name" value="P-loop containing nucleoside triphosphate hydrolases"/>
    <property type="match status" value="2"/>
</dbReference>
<dbReference type="GO" id="GO:0003677">
    <property type="term" value="F:DNA binding"/>
    <property type="evidence" value="ECO:0007669"/>
    <property type="project" value="UniProtKB-KW"/>
</dbReference>
<dbReference type="Pfam" id="PF17191">
    <property type="entry name" value="RecG_wedge"/>
    <property type="match status" value="1"/>
</dbReference>
<dbReference type="InterPro" id="IPR033454">
    <property type="entry name" value="RecG_wedge"/>
</dbReference>
<feature type="domain" description="Helicase C-terminal" evidence="17">
    <location>
        <begin position="456"/>
        <end position="608"/>
    </location>
</feature>
<dbReference type="RefSeq" id="WP_195220279.1">
    <property type="nucleotide sequence ID" value="NZ_JAOQJZ010000001.1"/>
</dbReference>
<organism evidence="18 19">
    <name type="scientific">Hominimerdicola aceti</name>
    <dbReference type="NCBI Taxonomy" id="2981726"/>
    <lineage>
        <taxon>Bacteria</taxon>
        <taxon>Bacillati</taxon>
        <taxon>Bacillota</taxon>
        <taxon>Clostridia</taxon>
        <taxon>Eubacteriales</taxon>
        <taxon>Oscillospiraceae</taxon>
        <taxon>Hominimerdicola</taxon>
    </lineage>
</organism>
<evidence type="ECO:0000256" key="9">
    <source>
        <dbReference type="ARBA" id="ARBA00023172"/>
    </source>
</evidence>
<keyword evidence="6 15" id="KW-0347">Helicase</keyword>
<evidence type="ECO:0000256" key="6">
    <source>
        <dbReference type="ARBA" id="ARBA00022806"/>
    </source>
</evidence>
<accession>A0AAE3IFL8</accession>
<keyword evidence="3 15" id="KW-0547">Nucleotide-binding</keyword>
<feature type="domain" description="Helicase ATP-binding" evidence="16">
    <location>
        <begin position="269"/>
        <end position="430"/>
    </location>
</feature>
<sequence length="678" mass="76623">MLKDLEKPIEYLKGVGEKRAECYEKLGVKTVYDLLCHYPRSYIDYTSPVPIADAPTNEPCIVKGRVVKKLPEARIRKGLSVYKVIFTDDVTDLVIVIYNSEYMYKQLEVDKEYYLCGRITGNLVRKEINSPVILSADTEDKVQPVYHLTEGLSQQMLRKTVRLALNVFNKNIYEPLPKSIMQRYNFCSLEYALENIHFPKDMHTCELAKNRLVFDELLVLQLGMQLMKSRSREKSGFVLKTQDMDSFYNALPFILTNSQQTAIEDCIRDMQKEQPMNRLVQGDVGSGKTAVAAGAAYFVYENGCQSALMAPTEILAEQHYETLKGFLEPLGVKVALLTGSMTAKQKKLVKEGLENGEYAVAVGTHALVQQTTKFKKLALVITDEQHRFGVEQRAALASKGENPHKLVMSATPIPRTLALMIYGDLDISVLKELPKGRQPVETYAVTGKLRERAFNYVKKYLDEGRQGYIVCPMIDESDMDLQDVKTYAKKLSQGTFKDYTVGLLHGRMSGAQKEQVMNDFKEHKIDLLVSTTVVEVGVDVPNAAIMVIENADRFGLSQLHQLRGRVGRGKYKSSCILITDNVNEESVKRLKILGKTNDGFKISEEDLKLRGPGDFFGSRQHGLPALKIADMSQDMDILRKAQEAAQLIRNADPKLERTENIYLRELVDKLFDKTMSDN</sequence>
<evidence type="ECO:0000256" key="15">
    <source>
        <dbReference type="RuleBase" id="RU363016"/>
    </source>
</evidence>
<reference evidence="18 19" key="1">
    <citation type="journal article" date="2021" name="ISME Commun">
        <title>Automated analysis of genomic sequences facilitates high-throughput and comprehensive description of bacteria.</title>
        <authorList>
            <person name="Hitch T.C.A."/>
        </authorList>
    </citation>
    <scope>NUCLEOTIDE SEQUENCE [LARGE SCALE GENOMIC DNA]</scope>
    <source>
        <strain evidence="18 19">Sanger_31</strain>
    </source>
</reference>
<dbReference type="InterPro" id="IPR012340">
    <property type="entry name" value="NA-bd_OB-fold"/>
</dbReference>